<proteinExistence type="predicted"/>
<gene>
    <name evidence="1" type="ORF">DXX93_17195</name>
</gene>
<organism evidence="1 2">
    <name type="scientific">Thalassotalea euphylliae</name>
    <dbReference type="NCBI Taxonomy" id="1655234"/>
    <lineage>
        <taxon>Bacteria</taxon>
        <taxon>Pseudomonadati</taxon>
        <taxon>Pseudomonadota</taxon>
        <taxon>Gammaproteobacteria</taxon>
        <taxon>Alteromonadales</taxon>
        <taxon>Colwelliaceae</taxon>
        <taxon>Thalassotalea</taxon>
    </lineage>
</organism>
<comment type="caution">
    <text evidence="1">The sequence shown here is derived from an EMBL/GenBank/DDBJ whole genome shotgun (WGS) entry which is preliminary data.</text>
</comment>
<sequence length="138" mass="16132">MANIENFVKTMSFSTSELSEKQQIAEPNWEDVLNCIREIDTGKVKIISLWSEQELYTNMTITAKPGNYHIGIFIDEYEEYLFEAFEKPNAKVDVGGNYWPNNQICTEIQDLISIAKFFFETGKPSTLFNWIYYIDEDE</sequence>
<evidence type="ECO:0000313" key="1">
    <source>
        <dbReference type="EMBL" id="REL28128.1"/>
    </source>
</evidence>
<name>A0A3E0TU93_9GAMM</name>
<dbReference type="AlphaFoldDB" id="A0A3E0TU93"/>
<accession>A0A3E0TU93</accession>
<dbReference type="RefSeq" id="WP_116009182.1">
    <property type="nucleotide sequence ID" value="NZ_QUOU01000001.1"/>
</dbReference>
<dbReference type="EMBL" id="QUOU01000001">
    <property type="protein sequence ID" value="REL28128.1"/>
    <property type="molecule type" value="Genomic_DNA"/>
</dbReference>
<dbReference type="Pfam" id="PF21852">
    <property type="entry name" value="DUF6911"/>
    <property type="match status" value="1"/>
</dbReference>
<reference evidence="1 2" key="1">
    <citation type="submission" date="2018-08" db="EMBL/GenBank/DDBJ databases">
        <title>Thalassotalea euphylliae genome.</title>
        <authorList>
            <person name="Summers S."/>
            <person name="Rice S.A."/>
            <person name="Freckelton M.L."/>
            <person name="Nedved B.T."/>
            <person name="Hadfield M.G."/>
        </authorList>
    </citation>
    <scope>NUCLEOTIDE SEQUENCE [LARGE SCALE GENOMIC DNA]</scope>
    <source>
        <strain evidence="1 2">H1</strain>
    </source>
</reference>
<dbReference type="InterPro" id="IPR054205">
    <property type="entry name" value="DUF6911"/>
</dbReference>
<protein>
    <submittedName>
        <fullName evidence="1">Uncharacterized protein</fullName>
    </submittedName>
</protein>
<evidence type="ECO:0000313" key="2">
    <source>
        <dbReference type="Proteomes" id="UP000256478"/>
    </source>
</evidence>
<dbReference type="OrthoDB" id="5879449at2"/>
<dbReference type="Proteomes" id="UP000256478">
    <property type="component" value="Unassembled WGS sequence"/>
</dbReference>